<evidence type="ECO:0000313" key="4">
    <source>
        <dbReference type="Proteomes" id="UP001273209"/>
    </source>
</evidence>
<keyword evidence="1" id="KW-0677">Repeat</keyword>
<dbReference type="InterPro" id="IPR027417">
    <property type="entry name" value="P-loop_NTPase"/>
</dbReference>
<name>A0AAE1M2K3_9HYPO</name>
<reference evidence="3" key="1">
    <citation type="submission" date="2023-11" db="EMBL/GenBank/DDBJ databases">
        <title>The genome sequences of three competitors of mushroom-forming fungi.</title>
        <authorList>
            <person name="Beijen E."/>
            <person name="Ohm R.A."/>
        </authorList>
    </citation>
    <scope>NUCLEOTIDE SEQUENCE</scope>
    <source>
        <strain evidence="3">CBS 100526</strain>
    </source>
</reference>
<evidence type="ECO:0000313" key="3">
    <source>
        <dbReference type="EMBL" id="KAK4073016.1"/>
    </source>
</evidence>
<evidence type="ECO:0000259" key="2">
    <source>
        <dbReference type="Pfam" id="PF24883"/>
    </source>
</evidence>
<keyword evidence="4" id="KW-1185">Reference proteome</keyword>
<dbReference type="SUPFAM" id="SSF52540">
    <property type="entry name" value="P-loop containing nucleoside triphosphate hydrolases"/>
    <property type="match status" value="1"/>
</dbReference>
<dbReference type="AlphaFoldDB" id="A0AAE1M2K3"/>
<dbReference type="InterPro" id="IPR056884">
    <property type="entry name" value="NPHP3-like_N"/>
</dbReference>
<dbReference type="GeneID" id="87920140"/>
<dbReference type="Gene3D" id="3.40.50.300">
    <property type="entry name" value="P-loop containing nucleotide triphosphate hydrolases"/>
    <property type="match status" value="1"/>
</dbReference>
<dbReference type="Pfam" id="PF24883">
    <property type="entry name" value="NPHP3_N"/>
    <property type="match status" value="1"/>
</dbReference>
<gene>
    <name evidence="3" type="ORF">Triagg1_5693</name>
</gene>
<dbReference type="EMBL" id="JAWRVG010000020">
    <property type="protein sequence ID" value="KAK4073016.1"/>
    <property type="molecule type" value="Genomic_DNA"/>
</dbReference>
<comment type="caution">
    <text evidence="3">The sequence shown here is derived from an EMBL/GenBank/DDBJ whole genome shotgun (WGS) entry which is preliminary data.</text>
</comment>
<dbReference type="PANTHER" id="PTHR10039">
    <property type="entry name" value="AMELOGENIN"/>
    <property type="match status" value="1"/>
</dbReference>
<dbReference type="Proteomes" id="UP001273209">
    <property type="component" value="Unassembled WGS sequence"/>
</dbReference>
<organism evidence="3 4">
    <name type="scientific">Trichoderma aggressivum f. europaeum</name>
    <dbReference type="NCBI Taxonomy" id="173218"/>
    <lineage>
        <taxon>Eukaryota</taxon>
        <taxon>Fungi</taxon>
        <taxon>Dikarya</taxon>
        <taxon>Ascomycota</taxon>
        <taxon>Pezizomycotina</taxon>
        <taxon>Sordariomycetes</taxon>
        <taxon>Hypocreomycetidae</taxon>
        <taxon>Hypocreales</taxon>
        <taxon>Hypocreaceae</taxon>
        <taxon>Trichoderma</taxon>
    </lineage>
</organism>
<sequence length="866" mass="98150">METLLPGWVGLLEVYPHDCLSTDDHDSPDDNLYTTNIESQNGQTINWLRDKDMLPAAVPRACLMLYNWPAKFYTDAVDLTLHDLAQVLWLDIHGRRRQALHSAASKTSTYSYLRDVIVGIIFLGTPFNGTPMQRQAQWLIAYGNLTSEDTSRALVENLAAEETNAHLKELVDDFAMSVNSDNFSIPIHCFYETQKTNLAKKALPRSLAKYMHYNRFIVDKNSASLRGFQSTYLNCNHVMMNKFAPGTNEYDRVRDVVVGFVENSRNVLAKRSPAYGGIMLLDDLMQWVSKCQPLLDWRSELETQHSLTSALPLDHPTWFTHTSPYVAWYRELRGVLWHRSEVGDQSSPLIYVANRIEAARTSLKALYFSGLCVQTPEVLLGTKPSSYAHPNQVIQTLLAQYFQIVKNDVSELKRSLKILLDNSDDLDDLKRMMATGWMSPSLDVLRVFRQLLFLPRDTKFMLVIDNADFISTTSSLAKFLETCSKSMPVLISGTAAIGIDRHIPEARIVNKNTEYTECLESLRFAAIHLRRDKVASADEGTNDWIFAHDAYKEFQREDSGVLWIEGKAGSGKSVLAKFLLQKLQSLPNANRAADVKDIVVDWFYSRRDGEITMAHSSMLRSIVYKVFKDSQETFNCCKACYQERRLQPDGSSGEWSFDDLQCIIKSIVSSSIPIICILDGLDESAANENFQRTRATILRNLVALALIPGSRIKFIMLSRPTPDIVMRFNSLVESTVSSKKCYKIILQHENRQDVLRIIDNGLVAIKKVMESLESWDEDNGSIEASMPLDEIFEEGPLDAMNGIRTHLADNAKGVILWVTLIINQLMQHCRTGGVTLEELEKLLHSLPHDLMEYYEKHDQGARAKTG</sequence>
<proteinExistence type="predicted"/>
<accession>A0AAE1M2K3</accession>
<evidence type="ECO:0000256" key="1">
    <source>
        <dbReference type="ARBA" id="ARBA00022737"/>
    </source>
</evidence>
<protein>
    <recommendedName>
        <fullName evidence="2">Nephrocystin 3-like N-terminal domain-containing protein</fullName>
    </recommendedName>
</protein>
<feature type="domain" description="Nephrocystin 3-like N-terminal" evidence="2">
    <location>
        <begin position="540"/>
        <end position="719"/>
    </location>
</feature>
<dbReference type="RefSeq" id="XP_062755493.1">
    <property type="nucleotide sequence ID" value="XM_062900235.1"/>
</dbReference>